<dbReference type="AlphaFoldDB" id="F4WYX5"/>
<proteinExistence type="predicted"/>
<gene>
    <name evidence="2" type="ORF">G5I_11189</name>
</gene>
<name>F4WYX5_ACREC</name>
<evidence type="ECO:0000313" key="2">
    <source>
        <dbReference type="EMBL" id="EGI60629.1"/>
    </source>
</evidence>
<keyword evidence="3" id="KW-1185">Reference proteome</keyword>
<protein>
    <submittedName>
        <fullName evidence="2">Uncharacterized protein</fullName>
    </submittedName>
</protein>
<dbReference type="Proteomes" id="UP000007755">
    <property type="component" value="Unassembled WGS sequence"/>
</dbReference>
<evidence type="ECO:0000256" key="1">
    <source>
        <dbReference type="SAM" id="MobiDB-lite"/>
    </source>
</evidence>
<feature type="region of interest" description="Disordered" evidence="1">
    <location>
        <begin position="261"/>
        <end position="282"/>
    </location>
</feature>
<dbReference type="EMBL" id="GL888463">
    <property type="protein sequence ID" value="EGI60629.1"/>
    <property type="molecule type" value="Genomic_DNA"/>
</dbReference>
<organism evidence="3">
    <name type="scientific">Acromyrmex echinatior</name>
    <name type="common">Panamanian leafcutter ant</name>
    <name type="synonym">Acromyrmex octospinosus echinatior</name>
    <dbReference type="NCBI Taxonomy" id="103372"/>
    <lineage>
        <taxon>Eukaryota</taxon>
        <taxon>Metazoa</taxon>
        <taxon>Ecdysozoa</taxon>
        <taxon>Arthropoda</taxon>
        <taxon>Hexapoda</taxon>
        <taxon>Insecta</taxon>
        <taxon>Pterygota</taxon>
        <taxon>Neoptera</taxon>
        <taxon>Endopterygota</taxon>
        <taxon>Hymenoptera</taxon>
        <taxon>Apocrita</taxon>
        <taxon>Aculeata</taxon>
        <taxon>Formicoidea</taxon>
        <taxon>Formicidae</taxon>
        <taxon>Myrmicinae</taxon>
        <taxon>Acromyrmex</taxon>
    </lineage>
</organism>
<sequence length="282" mass="32390">MYKHALSSVKPPRVRSLAFDRVARLFRTRGVRNYNRRVCTTRTYAGITGASYEVGVDEKVKAGDKERQTENRANRERWNNRKVVKRGCCGRQVEKSERAGSTEKARSGSFKPASTTRDFAMYVLCRVDTRRDILTRQTIARRVGISPGSRLKERQTRRLVLAEQAALVNNYAGSGDLQSPSARQDVNPFYDVRSKVLSPRASSLFFINNYARILEPLQVFFMRKSWNQISLEESTVEFIELSARGTETGRWFARLTRKGRRSRKGKPRIGWLSPGNRYPRTS</sequence>
<evidence type="ECO:0000313" key="3">
    <source>
        <dbReference type="Proteomes" id="UP000007755"/>
    </source>
</evidence>
<reference evidence="2" key="1">
    <citation type="submission" date="2011-02" db="EMBL/GenBank/DDBJ databases">
        <title>The genome of the leaf-cutting ant Acromyrmex echinatior suggests key adaptations to social evolution and fungus farming.</title>
        <authorList>
            <person name="Nygaard S."/>
            <person name="Zhang G."/>
        </authorList>
    </citation>
    <scope>NUCLEOTIDE SEQUENCE</scope>
</reference>
<accession>F4WYX5</accession>
<dbReference type="InParanoid" id="F4WYX5"/>